<evidence type="ECO:0000313" key="2">
    <source>
        <dbReference type="Proteomes" id="UP000476064"/>
    </source>
</evidence>
<dbReference type="AlphaFoldDB" id="A0A6C0G5N1"/>
<accession>A0A6C0G5N1</accession>
<dbReference type="PANTHER" id="PTHR47381:SF3">
    <property type="entry name" value="ALPHA_BETA-HYDROLASES SUPERFAMILY PROTEIN"/>
    <property type="match status" value="1"/>
</dbReference>
<dbReference type="EMBL" id="CP048209">
    <property type="protein sequence ID" value="QHT62964.1"/>
    <property type="molecule type" value="Genomic_DNA"/>
</dbReference>
<dbReference type="PANTHER" id="PTHR47381">
    <property type="entry name" value="ALPHA/BETA-HYDROLASES SUPERFAMILY PROTEIN"/>
    <property type="match status" value="1"/>
</dbReference>
<keyword evidence="2" id="KW-1185">Reference proteome</keyword>
<keyword evidence="1" id="KW-0378">Hydrolase</keyword>
<reference evidence="1 2" key="1">
    <citation type="submission" date="2020-01" db="EMBL/GenBank/DDBJ databases">
        <title>Paenibacillus sp. nov., isolated from tomato rhizosphere.</title>
        <authorList>
            <person name="Weon H.-Y."/>
            <person name="Lee S.A."/>
        </authorList>
    </citation>
    <scope>NUCLEOTIDE SEQUENCE [LARGE SCALE GENOMIC DNA]</scope>
    <source>
        <strain evidence="1 2">12200R-189</strain>
    </source>
</reference>
<organism evidence="1 2">
    <name type="scientific">Paenibacillus lycopersici</name>
    <dbReference type="NCBI Taxonomy" id="2704462"/>
    <lineage>
        <taxon>Bacteria</taxon>
        <taxon>Bacillati</taxon>
        <taxon>Bacillota</taxon>
        <taxon>Bacilli</taxon>
        <taxon>Bacillales</taxon>
        <taxon>Paenibacillaceae</taxon>
        <taxon>Paenibacillus</taxon>
    </lineage>
</organism>
<sequence length="346" mass="38216">MRNPDHYLQHLYDSVKPAEGFEARTPEEWQAWRARLKEQFVRLLGVPEGRQELAPVLLESVDCGSYTRERIAISTFGPLTMPAYVLIPKTYDRERGAVIAIHGHGYGSRDLVGLNPDGSEKTGDDPGYQRNFALELVRRGHLTIVPELLGFGDRRLAEDAEKGDSCYRLSTNLLMMGQTMAGHRVFETLRCVDYVLSRGDAAPDRIGCMGISGGGLVSAFAAAIDERLAAAVVSGYANTFQASILSVHHCIDNFIPGLSQLAELPDLLGLIAPRPLLIEAGTEDPIFPVAAADEAHDKLRAIYRQSNAETLLAYDRFEGDHQISGKLAFDWFAGIWPTREVQHERA</sequence>
<protein>
    <submittedName>
        <fullName evidence="1">Dienelactone hydrolase</fullName>
    </submittedName>
</protein>
<dbReference type="Gene3D" id="3.40.50.1820">
    <property type="entry name" value="alpha/beta hydrolase"/>
    <property type="match status" value="1"/>
</dbReference>
<evidence type="ECO:0000313" key="1">
    <source>
        <dbReference type="EMBL" id="QHT62964.1"/>
    </source>
</evidence>
<dbReference type="SUPFAM" id="SSF53474">
    <property type="entry name" value="alpha/beta-Hydrolases"/>
    <property type="match status" value="1"/>
</dbReference>
<dbReference type="KEGG" id="plyc:GXP70_25370"/>
<dbReference type="Pfam" id="PF12715">
    <property type="entry name" value="Abhydrolase_7"/>
    <property type="match status" value="1"/>
</dbReference>
<dbReference type="Proteomes" id="UP000476064">
    <property type="component" value="Chromosome"/>
</dbReference>
<dbReference type="InterPro" id="IPR029058">
    <property type="entry name" value="AB_hydrolase_fold"/>
</dbReference>
<gene>
    <name evidence="1" type="ORF">GXP70_25370</name>
</gene>
<dbReference type="GO" id="GO:0016787">
    <property type="term" value="F:hydrolase activity"/>
    <property type="evidence" value="ECO:0007669"/>
    <property type="project" value="UniProtKB-KW"/>
</dbReference>
<dbReference type="RefSeq" id="WP_162359394.1">
    <property type="nucleotide sequence ID" value="NZ_CP048209.1"/>
</dbReference>
<name>A0A6C0G5N1_9BACL</name>
<proteinExistence type="predicted"/>
<dbReference type="InterPro" id="IPR025890">
    <property type="entry name" value="Abhydrolase_bac"/>
</dbReference>